<gene>
    <name evidence="2" type="ORF">QN277_009629</name>
</gene>
<proteinExistence type="predicted"/>
<comment type="caution">
    <text evidence="2">The sequence shown here is derived from an EMBL/GenBank/DDBJ whole genome shotgun (WGS) entry which is preliminary data.</text>
</comment>
<feature type="compositionally biased region" description="Basic and acidic residues" evidence="1">
    <location>
        <begin position="20"/>
        <end position="32"/>
    </location>
</feature>
<protein>
    <submittedName>
        <fullName evidence="2">Uncharacterized protein</fullName>
    </submittedName>
</protein>
<dbReference type="AlphaFoldDB" id="A0AAE1IPN4"/>
<evidence type="ECO:0000313" key="3">
    <source>
        <dbReference type="Proteomes" id="UP001293593"/>
    </source>
</evidence>
<dbReference type="Proteomes" id="UP001293593">
    <property type="component" value="Unassembled WGS sequence"/>
</dbReference>
<keyword evidence="3" id="KW-1185">Reference proteome</keyword>
<organism evidence="2 3">
    <name type="scientific">Acacia crassicarpa</name>
    <name type="common">northern wattle</name>
    <dbReference type="NCBI Taxonomy" id="499986"/>
    <lineage>
        <taxon>Eukaryota</taxon>
        <taxon>Viridiplantae</taxon>
        <taxon>Streptophyta</taxon>
        <taxon>Embryophyta</taxon>
        <taxon>Tracheophyta</taxon>
        <taxon>Spermatophyta</taxon>
        <taxon>Magnoliopsida</taxon>
        <taxon>eudicotyledons</taxon>
        <taxon>Gunneridae</taxon>
        <taxon>Pentapetalae</taxon>
        <taxon>rosids</taxon>
        <taxon>fabids</taxon>
        <taxon>Fabales</taxon>
        <taxon>Fabaceae</taxon>
        <taxon>Caesalpinioideae</taxon>
        <taxon>mimosoid clade</taxon>
        <taxon>Acacieae</taxon>
        <taxon>Acacia</taxon>
    </lineage>
</organism>
<feature type="region of interest" description="Disordered" evidence="1">
    <location>
        <begin position="1"/>
        <end position="49"/>
    </location>
</feature>
<sequence>MPGPLPDSASSDANDDVPNLEDKVRFPNERGNDMAPTGLEAQDGTQEISPLEVIARPTRVRRSPAHLEDFVLN</sequence>
<evidence type="ECO:0000313" key="2">
    <source>
        <dbReference type="EMBL" id="KAK4254221.1"/>
    </source>
</evidence>
<accession>A0AAE1IPN4</accession>
<evidence type="ECO:0000256" key="1">
    <source>
        <dbReference type="SAM" id="MobiDB-lite"/>
    </source>
</evidence>
<name>A0AAE1IPN4_9FABA</name>
<dbReference type="EMBL" id="JAWXYG010000014">
    <property type="protein sequence ID" value="KAK4254221.1"/>
    <property type="molecule type" value="Genomic_DNA"/>
</dbReference>
<reference evidence="2" key="1">
    <citation type="submission" date="2023-10" db="EMBL/GenBank/DDBJ databases">
        <title>Chromosome-level genome of the transformable northern wattle, Acacia crassicarpa.</title>
        <authorList>
            <person name="Massaro I."/>
            <person name="Sinha N.R."/>
            <person name="Poethig S."/>
            <person name="Leichty A.R."/>
        </authorList>
    </citation>
    <scope>NUCLEOTIDE SEQUENCE</scope>
    <source>
        <strain evidence="2">Acra3RX</strain>
        <tissue evidence="2">Leaf</tissue>
    </source>
</reference>